<dbReference type="AlphaFoldDB" id="A0A6L5XGF5"/>
<proteinExistence type="predicted"/>
<feature type="transmembrane region" description="Helical" evidence="1">
    <location>
        <begin position="64"/>
        <end position="86"/>
    </location>
</feature>
<dbReference type="SUPFAM" id="SSF103481">
    <property type="entry name" value="Multidrug resistance efflux transporter EmrE"/>
    <property type="match status" value="1"/>
</dbReference>
<keyword evidence="1" id="KW-1133">Transmembrane helix</keyword>
<accession>A0A6L5XGF5</accession>
<keyword evidence="1" id="KW-0472">Membrane</keyword>
<feature type="transmembrane region" description="Helical" evidence="1">
    <location>
        <begin position="151"/>
        <end position="168"/>
    </location>
</feature>
<feature type="domain" description="EamA" evidence="2">
    <location>
        <begin position="1"/>
        <end position="135"/>
    </location>
</feature>
<reference evidence="3 4" key="1">
    <citation type="submission" date="2019-08" db="EMBL/GenBank/DDBJ databases">
        <title>In-depth cultivation of the pig gut microbiome towards novel bacterial diversity and tailored functional studies.</title>
        <authorList>
            <person name="Wylensek D."/>
            <person name="Hitch T.C.A."/>
            <person name="Clavel T."/>
        </authorList>
    </citation>
    <scope>NUCLEOTIDE SEQUENCE [LARGE SCALE GENOMIC DNA]</scope>
    <source>
        <strain evidence="3 4">Oil-RF-744-WCA-WT-10</strain>
    </source>
</reference>
<evidence type="ECO:0000259" key="2">
    <source>
        <dbReference type="Pfam" id="PF00892"/>
    </source>
</evidence>
<comment type="caution">
    <text evidence="3">The sequence shown here is derived from an EMBL/GenBank/DDBJ whole genome shotgun (WGS) entry which is preliminary data.</text>
</comment>
<dbReference type="Pfam" id="PF00892">
    <property type="entry name" value="EamA"/>
    <property type="match status" value="1"/>
</dbReference>
<protein>
    <submittedName>
        <fullName evidence="3">DMT family transporter</fullName>
    </submittedName>
</protein>
<feature type="transmembrane region" description="Helical" evidence="1">
    <location>
        <begin position="241"/>
        <end position="261"/>
    </location>
</feature>
<dbReference type="RefSeq" id="WP_154328162.1">
    <property type="nucleotide sequence ID" value="NZ_CP045696.1"/>
</dbReference>
<evidence type="ECO:0000256" key="1">
    <source>
        <dbReference type="SAM" id="Phobius"/>
    </source>
</evidence>
<feature type="transmembrane region" description="Helical" evidence="1">
    <location>
        <begin position="29"/>
        <end position="52"/>
    </location>
</feature>
<sequence>MWILFAVISSISLGFYDVFKKRALEGNSVLMVLFLNTLFCTLYMSPALVYTLNDMYGNFVKPMSHVYIFIKSVIVTSSWLLGYYAIKYLPLTIQGSINALRPILVLVGAIIIFGEHPNVLQWTGIVLGFFSLLWVGFIGHREGYSFSTNKWMWAGFASVLLWAASGLYDKFLLMQFKPINVEAWYSFYQLVIMTVVMLVVGIVAKPAVKFQWRWSILFISLFICAADLCYFFALYEPDGMVSITSMIRRGSALVSYFYGIIVLHERKSLRLKIFDQLLLIAGMTCMILGSLQ</sequence>
<feature type="transmembrane region" description="Helical" evidence="1">
    <location>
        <begin position="98"/>
        <end position="114"/>
    </location>
</feature>
<keyword evidence="1" id="KW-0812">Transmembrane</keyword>
<keyword evidence="4" id="KW-1185">Reference proteome</keyword>
<evidence type="ECO:0000313" key="3">
    <source>
        <dbReference type="EMBL" id="MSS18599.1"/>
    </source>
</evidence>
<name>A0A6L5XGF5_9BACT</name>
<dbReference type="Proteomes" id="UP000483362">
    <property type="component" value="Unassembled WGS sequence"/>
</dbReference>
<dbReference type="InterPro" id="IPR000620">
    <property type="entry name" value="EamA_dom"/>
</dbReference>
<dbReference type="GO" id="GO:0016020">
    <property type="term" value="C:membrane"/>
    <property type="evidence" value="ECO:0007669"/>
    <property type="project" value="InterPro"/>
</dbReference>
<dbReference type="EMBL" id="VULT01000026">
    <property type="protein sequence ID" value="MSS18599.1"/>
    <property type="molecule type" value="Genomic_DNA"/>
</dbReference>
<organism evidence="3 4">
    <name type="scientific">Sodaliphilus pleomorphus</name>
    <dbReference type="NCBI Taxonomy" id="2606626"/>
    <lineage>
        <taxon>Bacteria</taxon>
        <taxon>Pseudomonadati</taxon>
        <taxon>Bacteroidota</taxon>
        <taxon>Bacteroidia</taxon>
        <taxon>Bacteroidales</taxon>
        <taxon>Muribaculaceae</taxon>
        <taxon>Sodaliphilus</taxon>
    </lineage>
</organism>
<feature type="transmembrane region" description="Helical" evidence="1">
    <location>
        <begin position="120"/>
        <end position="139"/>
    </location>
</feature>
<gene>
    <name evidence="3" type="ORF">FYJ29_12665</name>
</gene>
<dbReference type="PANTHER" id="PTHR22911">
    <property type="entry name" value="ACYL-MALONYL CONDENSING ENZYME-RELATED"/>
    <property type="match status" value="1"/>
</dbReference>
<feature type="transmembrane region" description="Helical" evidence="1">
    <location>
        <begin position="216"/>
        <end position="235"/>
    </location>
</feature>
<dbReference type="InterPro" id="IPR037185">
    <property type="entry name" value="EmrE-like"/>
</dbReference>
<evidence type="ECO:0000313" key="4">
    <source>
        <dbReference type="Proteomes" id="UP000483362"/>
    </source>
</evidence>
<dbReference type="PANTHER" id="PTHR22911:SF137">
    <property type="entry name" value="SOLUTE CARRIER FAMILY 35 MEMBER G2-RELATED"/>
    <property type="match status" value="1"/>
</dbReference>
<feature type="transmembrane region" description="Helical" evidence="1">
    <location>
        <begin position="183"/>
        <end position="204"/>
    </location>
</feature>